<dbReference type="PANTHER" id="PTHR10655">
    <property type="entry name" value="LYSOPHOSPHOLIPASE-RELATED"/>
    <property type="match status" value="1"/>
</dbReference>
<evidence type="ECO:0000256" key="2">
    <source>
        <dbReference type="ARBA" id="ARBA00022801"/>
    </source>
</evidence>
<comment type="similarity">
    <text evidence="1">Belongs to the AB hydrolase superfamily. AB hydrolase 2 family.</text>
</comment>
<organism evidence="4 5">
    <name type="scientific">Bdellovibrio bacteriovorus</name>
    <dbReference type="NCBI Taxonomy" id="959"/>
    <lineage>
        <taxon>Bacteria</taxon>
        <taxon>Pseudomonadati</taxon>
        <taxon>Bdellovibrionota</taxon>
        <taxon>Bdellovibrionia</taxon>
        <taxon>Bdellovibrionales</taxon>
        <taxon>Pseudobdellovibrionaceae</taxon>
        <taxon>Bdellovibrio</taxon>
    </lineage>
</organism>
<dbReference type="InterPro" id="IPR050565">
    <property type="entry name" value="LYPA1-2/EST-like"/>
</dbReference>
<protein>
    <submittedName>
        <fullName evidence="4">Serine esterase</fullName>
    </submittedName>
</protein>
<reference evidence="4 5" key="1">
    <citation type="submission" date="2016-03" db="EMBL/GenBank/DDBJ databases">
        <authorList>
            <person name="Ploux O."/>
        </authorList>
    </citation>
    <scope>NUCLEOTIDE SEQUENCE [LARGE SCALE GENOMIC DNA]</scope>
    <source>
        <strain evidence="4 5">BER2</strain>
    </source>
</reference>
<dbReference type="PANTHER" id="PTHR10655:SF17">
    <property type="entry name" value="LYSOPHOSPHOLIPASE-LIKE PROTEIN 1"/>
    <property type="match status" value="1"/>
</dbReference>
<keyword evidence="2" id="KW-0378">Hydrolase</keyword>
<dbReference type="AlphaFoldDB" id="A0A150WGZ0"/>
<proteinExistence type="inferred from homology"/>
<evidence type="ECO:0000313" key="5">
    <source>
        <dbReference type="Proteomes" id="UP000075391"/>
    </source>
</evidence>
<feature type="domain" description="Phospholipase/carboxylesterase/thioesterase" evidence="3">
    <location>
        <begin position="14"/>
        <end position="223"/>
    </location>
</feature>
<dbReference type="Pfam" id="PF02230">
    <property type="entry name" value="Abhydrolase_2"/>
    <property type="match status" value="1"/>
</dbReference>
<dbReference type="Proteomes" id="UP000075391">
    <property type="component" value="Unassembled WGS sequence"/>
</dbReference>
<accession>A0A150WGZ0</accession>
<sequence>MRQLGKIHCQEINKDDNAPWVIFFHGFGADCNDLFSLGEMISTKKTYNWLFPNGILEVPIGPAWMGRAWWTINMMEIQEAQARGEHRDFSNDTPKGLSKAYDAAMEMIRQLKVPWNKIVLGGFSQGAMLATEIYLRAPETPAGLVIMSGTLLHQEEWKKLIPAREGQRFFQSHGEMDQVLGHKQAQKLNTLLNQNGMKGSMLSFRGGHEIPAPVIIKISEYLNSIQTD</sequence>
<dbReference type="OrthoDB" id="5290706at2"/>
<dbReference type="RefSeq" id="WP_063244263.1">
    <property type="nucleotide sequence ID" value="NZ_CP168967.1"/>
</dbReference>
<dbReference type="Gene3D" id="3.40.50.1820">
    <property type="entry name" value="alpha/beta hydrolase"/>
    <property type="match status" value="1"/>
</dbReference>
<evidence type="ECO:0000259" key="3">
    <source>
        <dbReference type="Pfam" id="PF02230"/>
    </source>
</evidence>
<evidence type="ECO:0000256" key="1">
    <source>
        <dbReference type="ARBA" id="ARBA00006499"/>
    </source>
</evidence>
<dbReference type="GO" id="GO:0016787">
    <property type="term" value="F:hydrolase activity"/>
    <property type="evidence" value="ECO:0007669"/>
    <property type="project" value="UniProtKB-KW"/>
</dbReference>
<evidence type="ECO:0000313" key="4">
    <source>
        <dbReference type="EMBL" id="KYG62155.1"/>
    </source>
</evidence>
<dbReference type="InterPro" id="IPR003140">
    <property type="entry name" value="PLipase/COase/thioEstase"/>
</dbReference>
<comment type="caution">
    <text evidence="4">The sequence shown here is derived from an EMBL/GenBank/DDBJ whole genome shotgun (WGS) entry which is preliminary data.</text>
</comment>
<dbReference type="InterPro" id="IPR029058">
    <property type="entry name" value="AB_hydrolase_fold"/>
</dbReference>
<gene>
    <name evidence="4" type="ORF">AZI85_08130</name>
</gene>
<dbReference type="SUPFAM" id="SSF53474">
    <property type="entry name" value="alpha/beta-Hydrolases"/>
    <property type="match status" value="1"/>
</dbReference>
<dbReference type="EMBL" id="LUKF01000016">
    <property type="protein sequence ID" value="KYG62155.1"/>
    <property type="molecule type" value="Genomic_DNA"/>
</dbReference>
<name>A0A150WGZ0_BDEBC</name>